<feature type="compositionally biased region" description="Low complexity" evidence="1">
    <location>
        <begin position="604"/>
        <end position="614"/>
    </location>
</feature>
<evidence type="ECO:0000313" key="2">
    <source>
        <dbReference type="EMBL" id="KAK7744937.1"/>
    </source>
</evidence>
<keyword evidence="3" id="KW-1185">Reference proteome</keyword>
<feature type="region of interest" description="Disordered" evidence="1">
    <location>
        <begin position="465"/>
        <end position="557"/>
    </location>
</feature>
<gene>
    <name evidence="2" type="ORF">SLS53_003170</name>
</gene>
<evidence type="ECO:0000313" key="3">
    <source>
        <dbReference type="Proteomes" id="UP001320245"/>
    </source>
</evidence>
<feature type="region of interest" description="Disordered" evidence="1">
    <location>
        <begin position="190"/>
        <end position="227"/>
    </location>
</feature>
<feature type="compositionally biased region" description="Low complexity" evidence="1">
    <location>
        <begin position="14"/>
        <end position="27"/>
    </location>
</feature>
<feature type="compositionally biased region" description="Acidic residues" evidence="1">
    <location>
        <begin position="503"/>
        <end position="519"/>
    </location>
</feature>
<feature type="region of interest" description="Disordered" evidence="1">
    <location>
        <begin position="603"/>
        <end position="654"/>
    </location>
</feature>
<organism evidence="2 3">
    <name type="scientific">Cytospora paraplurivora</name>
    <dbReference type="NCBI Taxonomy" id="2898453"/>
    <lineage>
        <taxon>Eukaryota</taxon>
        <taxon>Fungi</taxon>
        <taxon>Dikarya</taxon>
        <taxon>Ascomycota</taxon>
        <taxon>Pezizomycotina</taxon>
        <taxon>Sordariomycetes</taxon>
        <taxon>Sordariomycetidae</taxon>
        <taxon>Diaporthales</taxon>
        <taxon>Cytosporaceae</taxon>
        <taxon>Cytospora</taxon>
    </lineage>
</organism>
<reference evidence="2 3" key="1">
    <citation type="journal article" date="2023" name="PLoS ONE">
        <title>Cytospora paraplurivora sp. nov. isolated from orchards with fruit tree decline syndrome in Ontario, Canada.</title>
        <authorList>
            <person name="Ilyukhin E."/>
            <person name="Nguyen H.D.T."/>
            <person name="Castle A.J."/>
            <person name="Ellouze W."/>
        </authorList>
    </citation>
    <scope>NUCLEOTIDE SEQUENCE [LARGE SCALE GENOMIC DNA]</scope>
    <source>
        <strain evidence="2 3">FDS-564</strain>
    </source>
</reference>
<feature type="compositionally biased region" description="Basic residues" evidence="1">
    <location>
        <begin position="61"/>
        <end position="75"/>
    </location>
</feature>
<dbReference type="EMBL" id="JAJSPL020000009">
    <property type="protein sequence ID" value="KAK7744937.1"/>
    <property type="molecule type" value="Genomic_DNA"/>
</dbReference>
<name>A0AAN9UBX5_9PEZI</name>
<dbReference type="Proteomes" id="UP001320245">
    <property type="component" value="Unassembled WGS sequence"/>
</dbReference>
<evidence type="ECO:0000256" key="1">
    <source>
        <dbReference type="SAM" id="MobiDB-lite"/>
    </source>
</evidence>
<feature type="compositionally biased region" description="Basic residues" evidence="1">
    <location>
        <begin position="476"/>
        <end position="487"/>
    </location>
</feature>
<protein>
    <submittedName>
        <fullName evidence="2">Uncharacterized protein</fullName>
    </submittedName>
</protein>
<feature type="region of interest" description="Disordered" evidence="1">
    <location>
        <begin position="407"/>
        <end position="432"/>
    </location>
</feature>
<dbReference type="AlphaFoldDB" id="A0AAN9UBX5"/>
<feature type="compositionally biased region" description="Polar residues" evidence="1">
    <location>
        <begin position="28"/>
        <end position="54"/>
    </location>
</feature>
<feature type="compositionally biased region" description="Basic and acidic residues" evidence="1">
    <location>
        <begin position="76"/>
        <end position="88"/>
    </location>
</feature>
<sequence length="688" mass="77103">MSELYVPVHGSGPTDSSSTYSTLTGTTAVGSQQNMQQWRPRSAPKTGSSRSTSPFLGFLSRKGHHHHHHHHHHGHAHDDNTVSRKTKDVDAVSNASDKLYTTDGRMFGVHASHHDMALPARLSSGISSSSKDTKESVGENGGPPPLTREEFEALPLAIQRKYFSTLERLRFAQDSTTEVDGIYNHYDDISTHKTKRRKHGRKLSSPDPRTSRKFHITSGTDPGLLNIPQRSKTALTRDEQCELIKKLRASVILDAADEAIYNLRHKNNYRNQTPTSEIDWSAPTLLTRRGSLDSLASTMYRPGTIGKGDPARESLYESFRWLDEEEDLDLRLFMDDYHANLREELPLANKARQPSFRRRISVNRLPFGRPSMCSQRMDAKDATDCETPRPSLALTQQPTVTENIRQRSRTLSLRNPSKHAYSESLPAIDPGAAHYQDPEARLKLRVYLASPQKFDEAIEFGFPAPDALDTPPACQQHRRSVLKKRQSRQNLEDGSENMRSFLDDGDEEDLSEEDDDDDASSISELDSPKTPQLGGLTPPPGHHRPTRVSTEPLHQAAVRGIRPQHACQDSLYAAIPASSREMTLRMTLTRPDLRADEQLIYGWQQQQQQQQQQQADHSTEETGRDSTSNALRGDASSAGQPPTYMGQGRPPKDSIEAILVGIEQHHGPDTAGGEKNFMKKIFNRVRRA</sequence>
<feature type="compositionally biased region" description="Basic residues" evidence="1">
    <location>
        <begin position="192"/>
        <end position="202"/>
    </location>
</feature>
<proteinExistence type="predicted"/>
<feature type="region of interest" description="Disordered" evidence="1">
    <location>
        <begin position="123"/>
        <end position="148"/>
    </location>
</feature>
<comment type="caution">
    <text evidence="2">The sequence shown here is derived from an EMBL/GenBank/DDBJ whole genome shotgun (WGS) entry which is preliminary data.</text>
</comment>
<feature type="region of interest" description="Disordered" evidence="1">
    <location>
        <begin position="1"/>
        <end position="88"/>
    </location>
</feature>
<accession>A0AAN9UBX5</accession>